<name>A0A3N0ITS9_9ACTN</name>
<dbReference type="InterPro" id="IPR025110">
    <property type="entry name" value="AMP-bd_C"/>
</dbReference>
<keyword evidence="7" id="KW-1185">Reference proteome</keyword>
<reference evidence="5 7" key="1">
    <citation type="journal article" date="2018" name="Elife">
        <title>Discovery and characterization of a prevalent human gut bacterial enzyme sufficient for the inactivation of a family of plant toxins.</title>
        <authorList>
            <person name="Koppel N."/>
            <person name="Bisanz J.E."/>
            <person name="Pandelia M.E."/>
            <person name="Turnbaugh P.J."/>
            <person name="Balskus E.P."/>
        </authorList>
    </citation>
    <scope>NUCLEOTIDE SEQUENCE [LARGE SCALE GENOMIC DNA]</scope>
    <source>
        <strain evidence="5 7">DSM 16107</strain>
    </source>
</reference>
<reference evidence="6" key="3">
    <citation type="journal article" date="2019" name="Microbiol. Resour. Announc.">
        <title>Draft Genome Sequences of Type Strains of Gordonibacter faecihominis, Paraeggerthella hongkongensis, Parvibacter caecicola,Slackia equolifaciens, Slackia faecicanis, and Slackia isoflavoniconvertens.</title>
        <authorList>
            <person name="Danylec N."/>
            <person name="Stoll D.A."/>
            <person name="Dotsch A."/>
            <person name="Huch M."/>
        </authorList>
    </citation>
    <scope>NUCLEOTIDE SEQUENCE</scope>
    <source>
        <strain evidence="6">DSM 16107</strain>
    </source>
</reference>
<dbReference type="Pfam" id="PF00501">
    <property type="entry name" value="AMP-binding"/>
    <property type="match status" value="1"/>
</dbReference>
<evidence type="ECO:0008006" key="9">
    <source>
        <dbReference type="Google" id="ProtNLM"/>
    </source>
</evidence>
<dbReference type="OrthoDB" id="3172305at2"/>
<evidence type="ECO:0000256" key="2">
    <source>
        <dbReference type="ARBA" id="ARBA00022598"/>
    </source>
</evidence>
<dbReference type="GO" id="GO:0006631">
    <property type="term" value="P:fatty acid metabolic process"/>
    <property type="evidence" value="ECO:0007669"/>
    <property type="project" value="TreeGrafter"/>
</dbReference>
<dbReference type="PANTHER" id="PTHR43201:SF5">
    <property type="entry name" value="MEDIUM-CHAIN ACYL-COA LIGASE ACSF2, MITOCHONDRIAL"/>
    <property type="match status" value="1"/>
</dbReference>
<dbReference type="InterPro" id="IPR042099">
    <property type="entry name" value="ANL_N_sf"/>
</dbReference>
<dbReference type="AlphaFoldDB" id="A0A3N0ITS9"/>
<proteinExistence type="inferred from homology"/>
<evidence type="ECO:0000259" key="3">
    <source>
        <dbReference type="Pfam" id="PF00501"/>
    </source>
</evidence>
<gene>
    <name evidence="5" type="ORF">C1876_09070</name>
    <name evidence="6" type="ORF">DMP09_14490</name>
</gene>
<accession>A0A3N0ITS9</accession>
<evidence type="ECO:0000313" key="8">
    <source>
        <dbReference type="Proteomes" id="UP000270112"/>
    </source>
</evidence>
<feature type="domain" description="AMP-dependent synthetase/ligase" evidence="3">
    <location>
        <begin position="10"/>
        <end position="387"/>
    </location>
</feature>
<dbReference type="Pfam" id="PF13193">
    <property type="entry name" value="AMP-binding_C"/>
    <property type="match status" value="1"/>
</dbReference>
<comment type="caution">
    <text evidence="6">The sequence shown here is derived from an EMBL/GenBank/DDBJ whole genome shotgun (WGS) entry which is preliminary data.</text>
</comment>
<dbReference type="Gene3D" id="3.40.50.12780">
    <property type="entry name" value="N-terminal domain of ligase-like"/>
    <property type="match status" value="1"/>
</dbReference>
<evidence type="ECO:0000313" key="5">
    <source>
        <dbReference type="EMBL" id="RDB68594.1"/>
    </source>
</evidence>
<evidence type="ECO:0000313" key="7">
    <source>
        <dbReference type="Proteomes" id="UP000253817"/>
    </source>
</evidence>
<evidence type="ECO:0000313" key="6">
    <source>
        <dbReference type="EMBL" id="RNM40411.1"/>
    </source>
</evidence>
<evidence type="ECO:0000259" key="4">
    <source>
        <dbReference type="Pfam" id="PF13193"/>
    </source>
</evidence>
<dbReference type="EMBL" id="QICC01000084">
    <property type="protein sequence ID" value="RNM40411.1"/>
    <property type="molecule type" value="Genomic_DNA"/>
</dbReference>
<dbReference type="PANTHER" id="PTHR43201">
    <property type="entry name" value="ACYL-COA SYNTHETASE"/>
    <property type="match status" value="1"/>
</dbReference>
<dbReference type="EMBL" id="PPTT01000014">
    <property type="protein sequence ID" value="RDB68594.1"/>
    <property type="molecule type" value="Genomic_DNA"/>
</dbReference>
<sequence>MNDAVQRFFYRMQQTPEREAVYDSAAGRRYTYGELGDRARRLAAYLVDEQGLAPGDVVGLAAENCTAFVDAFYASCLTGIVITTYNCRLRAVDLAPLVEREQPRVVFASERHRAAMEACVRMARAACVLVSIDGDVARDGRSAYERIVDGGADASRTADGSARFAARGGFGFEDPQMLVHTGGTTGLPKSAVLSFRAVFYNAMSELLTTGMTAADCGVVFLPFFHTAGWNSAVLPLLLAGGRIVLTDTLEPGVLLRLIEQERPTVGIAIEAIYLRLASHPAFATTDLSSYERLTNGASAISESTMMAYWERGIKILNAYGMTETGPNNCYPPANDLSLDDVRAHWGTVGKPMYFNELRIVDEDGREVAAGEDGELWWRGPVTFSGYWKDPAATAEVLDEDGWVHSGDIGHRDAEGYVHLQGRKKNMLICNGENVFPIEIENALKAHPSVEDCRVLGVPDGARGEVPKALVLLREGAAFDRDALERFARARLASIKVPRYYVALDDFPRCGMKVSLEALRAAHGFAGE</sequence>
<protein>
    <recommendedName>
        <fullName evidence="9">AMP-dependent synthetase</fullName>
    </recommendedName>
</protein>
<organism evidence="6 8">
    <name type="scientific">Eggerthella sinensis</name>
    <dbReference type="NCBI Taxonomy" id="242230"/>
    <lineage>
        <taxon>Bacteria</taxon>
        <taxon>Bacillati</taxon>
        <taxon>Actinomycetota</taxon>
        <taxon>Coriobacteriia</taxon>
        <taxon>Eggerthellales</taxon>
        <taxon>Eggerthellaceae</taxon>
        <taxon>Eggerthella</taxon>
    </lineage>
</organism>
<dbReference type="InterPro" id="IPR000873">
    <property type="entry name" value="AMP-dep_synth/lig_dom"/>
</dbReference>
<reference evidence="8" key="2">
    <citation type="submission" date="2018-05" db="EMBL/GenBank/DDBJ databases">
        <title>Genome Sequencing of selected type strains of the family Eggerthellaceae.</title>
        <authorList>
            <person name="Danylec N."/>
            <person name="Stoll D.A."/>
            <person name="Doetsch A."/>
            <person name="Huch M."/>
        </authorList>
    </citation>
    <scope>NUCLEOTIDE SEQUENCE [LARGE SCALE GENOMIC DNA]</scope>
    <source>
        <strain evidence="8">DSM 16107</strain>
    </source>
</reference>
<dbReference type="InterPro" id="IPR020845">
    <property type="entry name" value="AMP-binding_CS"/>
</dbReference>
<dbReference type="Proteomes" id="UP000253817">
    <property type="component" value="Unassembled WGS sequence"/>
</dbReference>
<evidence type="ECO:0000256" key="1">
    <source>
        <dbReference type="ARBA" id="ARBA00006432"/>
    </source>
</evidence>
<dbReference type="GO" id="GO:0031956">
    <property type="term" value="F:medium-chain fatty acid-CoA ligase activity"/>
    <property type="evidence" value="ECO:0007669"/>
    <property type="project" value="TreeGrafter"/>
</dbReference>
<dbReference type="PROSITE" id="PS00455">
    <property type="entry name" value="AMP_BINDING"/>
    <property type="match status" value="1"/>
</dbReference>
<dbReference type="Gene3D" id="3.30.300.30">
    <property type="match status" value="1"/>
</dbReference>
<dbReference type="Proteomes" id="UP000270112">
    <property type="component" value="Unassembled WGS sequence"/>
</dbReference>
<feature type="domain" description="AMP-binding enzyme C-terminal" evidence="4">
    <location>
        <begin position="438"/>
        <end position="508"/>
    </location>
</feature>
<dbReference type="RefSeq" id="WP_114546404.1">
    <property type="nucleotide sequence ID" value="NZ_PPTT01000014.1"/>
</dbReference>
<keyword evidence="2" id="KW-0436">Ligase</keyword>
<dbReference type="SUPFAM" id="SSF56801">
    <property type="entry name" value="Acetyl-CoA synthetase-like"/>
    <property type="match status" value="1"/>
</dbReference>
<comment type="similarity">
    <text evidence="1">Belongs to the ATP-dependent AMP-binding enzyme family.</text>
</comment>
<dbReference type="InterPro" id="IPR045851">
    <property type="entry name" value="AMP-bd_C_sf"/>
</dbReference>